<evidence type="ECO:0000313" key="3">
    <source>
        <dbReference type="WBParaSite" id="PSAMB.scaffold3807size16831.g22577.t1"/>
    </source>
</evidence>
<feature type="region of interest" description="Disordered" evidence="1">
    <location>
        <begin position="53"/>
        <end position="106"/>
    </location>
</feature>
<evidence type="ECO:0000313" key="2">
    <source>
        <dbReference type="Proteomes" id="UP000887566"/>
    </source>
</evidence>
<evidence type="ECO:0000256" key="1">
    <source>
        <dbReference type="SAM" id="MobiDB-lite"/>
    </source>
</evidence>
<name>A0A914WBX4_9BILA</name>
<feature type="compositionally biased region" description="Polar residues" evidence="1">
    <location>
        <begin position="83"/>
        <end position="99"/>
    </location>
</feature>
<accession>A0A914WBX4</accession>
<proteinExistence type="predicted"/>
<reference evidence="3" key="1">
    <citation type="submission" date="2022-11" db="UniProtKB">
        <authorList>
            <consortium name="WormBaseParasite"/>
        </authorList>
    </citation>
    <scope>IDENTIFICATION</scope>
</reference>
<protein>
    <submittedName>
        <fullName evidence="3">Uncharacterized protein</fullName>
    </submittedName>
</protein>
<dbReference type="WBParaSite" id="PSAMB.scaffold3807size16831.g22577.t1">
    <property type="protein sequence ID" value="PSAMB.scaffold3807size16831.g22577.t1"/>
    <property type="gene ID" value="PSAMB.scaffold3807size16831.g22577"/>
</dbReference>
<dbReference type="Proteomes" id="UP000887566">
    <property type="component" value="Unplaced"/>
</dbReference>
<sequence length="106" mass="11304">MTEGTEKKESYSGVRMDADGISKNAIERFVLSRVAKTSSAPTTVYGVCKKKDKKKSLTGSAAPSSPFFVRPSARRTNCDAARSTPNRDQSNSLPSNASAFPSAKAI</sequence>
<keyword evidence="2" id="KW-1185">Reference proteome</keyword>
<dbReference type="AlphaFoldDB" id="A0A914WBX4"/>
<organism evidence="2 3">
    <name type="scientific">Plectus sambesii</name>
    <dbReference type="NCBI Taxonomy" id="2011161"/>
    <lineage>
        <taxon>Eukaryota</taxon>
        <taxon>Metazoa</taxon>
        <taxon>Ecdysozoa</taxon>
        <taxon>Nematoda</taxon>
        <taxon>Chromadorea</taxon>
        <taxon>Plectida</taxon>
        <taxon>Plectina</taxon>
        <taxon>Plectoidea</taxon>
        <taxon>Plectidae</taxon>
        <taxon>Plectus</taxon>
    </lineage>
</organism>